<evidence type="ECO:0000256" key="2">
    <source>
        <dbReference type="SAM" id="MobiDB-lite"/>
    </source>
</evidence>
<dbReference type="Gene3D" id="3.10.20.320">
    <property type="entry name" value="Putative peptidoglycan bound protein (lpxtg motif)"/>
    <property type="match status" value="1"/>
</dbReference>
<evidence type="ECO:0000256" key="1">
    <source>
        <dbReference type="ARBA" id="ARBA00022737"/>
    </source>
</evidence>
<dbReference type="STRING" id="903983.BCR23_08410"/>
<sequence length="1459" mass="161328">MTSKKKKLSQFKIRWILVGITVFGILSVIILSPKTTPVLAKDKIEEKKSMNKSDKKNRKLTDSKATKQNNRTAKVLDPVENEAGLMATPKVLIMKQKEVFPNIKYETELSKLFSKKVIPHPEAGAVYEYVTVDGTPVTPSSKQIGFQTIYVKITEKKTLTSIVVPIPVTVTDLGTSLLMDNQIALQTDHTNGRIILYPNETANKTPEELQELVKTKSNVRSWNVEDGTSVSVDVIKTTISATSVGAYKAEFEVTIGTEEGEKKASIQKNVTVFGANPSTFVTIGRNVTLELGTNPTNLFTKFQTVNSSTATNAVYQFVDENGKALKEFDTGTVGFHWAYVKMTDKTSEDVAVTIKVPISVTNAETTALLANTVMVKADTNIVIYPNETKGKSKEEVMELIQSKANLSAWNMSTGETVAASFTDTTVVNDLVDKYVGTIKVELDGKSSTTKRNVILFGGNVKPPGYFTVEQYKDFDMGTEATNIFYRVRSLNDYNPGSSKYEWVKNEAGEPTEPVNTFVTNKAGLNWGYIKMTDKGRKDISTVIPIPITVTREDKVIILDSKVGLSYNSAIQTLSEGELKGKTVSQIIQLLTQKIAPEAWELTSGEKLDVRITETTINASSKGSGEVTVTTTMPDGKVKDTQVIQPIYPDDIFADEDINQWEEITYGIPKEKGVVFNPVDHSYIGFRDVGIYSDNSSLLEYPGLNTPQYFGPEGITVSSTMSQGLAYGMKDNKDFGINNTRGQGTEISTYSLNGDFKPKYGIGFQDTSTYIYTKFYRRKDGTALRGIGLLKKEAQNLYVYDLSLTRNLNFNISEKIFNISDFAMNMGILNAGQITTTQAGDKAFSLGDGAGFKKFLAYFNIRRTLIMRFKNSKGEMINGTTQWSYGAPAKNSYFFGSDISNPGLESKDLPIGAPLPQTGVYIEGYTYGSEVKSVEPGKAVQVGYEARFGEELPLMKLTANPSEFNIYEDSDFKKFDSDYVLSEIPNVGDYGTIFISYPNKEEVTVPFIANANKEFKGHVTIDRKKLPGRLNDQPGTIKKHVTDITAINETKGPMKGLPSEDLSININVYNLGAKPIPQIIEKGTAFNKKASEVIKDTVILPGHTASYEYKGEMPDTSTVGLKSVMVRMTDTNQPDKTALIKVPVQVIDKVPPTKGLYIMANNFSSVPESFQNLTQGEINKLILEKSEAIAFDVATGSSEDIMLSVKSTTLPVNPEIGSYNAVLKAVKDSETIEKTITIDIQSNQKVNVEFVDETGEALHDKITFDKAVGTTIDLTEEKKVQDALKTILDKNYQLVKKPENETKIPVTSDESTVQYQFKGRLFVQSSPNYLNFGRKTLGIPFIKVEKAKYDQPLIIWDNRKNSGSWNLTATLTKPLTSQEDPSKTLPFAIRYKVSDTETVVLSENTAQSIAERTHESKGQYNISNEWDKNESGLVLEVPSGEVLQPGGYRATILWQVEQTP</sequence>
<dbReference type="Pfam" id="PF06458">
    <property type="entry name" value="MucBP"/>
    <property type="match status" value="1"/>
</dbReference>
<dbReference type="OrthoDB" id="2170703at2"/>
<dbReference type="RefSeq" id="WP_069635364.1">
    <property type="nucleotide sequence ID" value="NZ_JXKZ01000010.1"/>
</dbReference>
<feature type="compositionally biased region" description="Basic and acidic residues" evidence="2">
    <location>
        <begin position="48"/>
        <end position="65"/>
    </location>
</feature>
<accession>A0A1E5GT70</accession>
<evidence type="ECO:0000313" key="5">
    <source>
        <dbReference type="Proteomes" id="UP000094764"/>
    </source>
</evidence>
<evidence type="ECO:0000313" key="4">
    <source>
        <dbReference type="EMBL" id="OEG15480.1"/>
    </source>
</evidence>
<reference evidence="5" key="1">
    <citation type="submission" date="2016-09" db="EMBL/GenBank/DDBJ databases">
        <authorList>
            <person name="Gulvik C.A."/>
        </authorList>
    </citation>
    <scope>NUCLEOTIDE SEQUENCE [LARGE SCALE GENOMIC DNA]</scope>
    <source>
        <strain evidence="5">LMG 26306</strain>
    </source>
</reference>
<keyword evidence="1" id="KW-0677">Repeat</keyword>
<proteinExistence type="predicted"/>
<dbReference type="Proteomes" id="UP000094764">
    <property type="component" value="Unassembled WGS sequence"/>
</dbReference>
<dbReference type="InterPro" id="IPR009459">
    <property type="entry name" value="MucBP_dom"/>
</dbReference>
<feature type="region of interest" description="Disordered" evidence="2">
    <location>
        <begin position="48"/>
        <end position="72"/>
    </location>
</feature>
<name>A0A1E5GT70_9ENTE</name>
<dbReference type="EMBL" id="MIKB01000015">
    <property type="protein sequence ID" value="OEG15480.1"/>
    <property type="molecule type" value="Genomic_DNA"/>
</dbReference>
<organism evidence="4 5">
    <name type="scientific">Enterococcus quebecensis</name>
    <dbReference type="NCBI Taxonomy" id="903983"/>
    <lineage>
        <taxon>Bacteria</taxon>
        <taxon>Bacillati</taxon>
        <taxon>Bacillota</taxon>
        <taxon>Bacilli</taxon>
        <taxon>Lactobacillales</taxon>
        <taxon>Enterococcaceae</taxon>
        <taxon>Enterococcus</taxon>
    </lineage>
</organism>
<evidence type="ECO:0000259" key="3">
    <source>
        <dbReference type="Pfam" id="PF06458"/>
    </source>
</evidence>
<gene>
    <name evidence="4" type="ORF">BCR23_08410</name>
</gene>
<protein>
    <recommendedName>
        <fullName evidence="3">MucBP domain-containing protein</fullName>
    </recommendedName>
</protein>
<feature type="domain" description="MucBP" evidence="3">
    <location>
        <begin position="1244"/>
        <end position="1316"/>
    </location>
</feature>
<comment type="caution">
    <text evidence="4">The sequence shown here is derived from an EMBL/GenBank/DDBJ whole genome shotgun (WGS) entry which is preliminary data.</text>
</comment>
<keyword evidence="5" id="KW-1185">Reference proteome</keyword>